<gene>
    <name evidence="2" type="ORF">CHPC958_000888</name>
</gene>
<dbReference type="GO" id="GO:0016788">
    <property type="term" value="F:hydrolase activity, acting on ester bonds"/>
    <property type="evidence" value="ECO:0007669"/>
    <property type="project" value="InterPro"/>
</dbReference>
<dbReference type="SMART" id="SM00497">
    <property type="entry name" value="IENR1"/>
    <property type="match status" value="1"/>
</dbReference>
<keyword evidence="2" id="KW-0540">Nuclease</keyword>
<dbReference type="Pfam" id="PF13392">
    <property type="entry name" value="HNH_3"/>
    <property type="match status" value="1"/>
</dbReference>
<keyword evidence="3" id="KW-1185">Reference proteome</keyword>
<dbReference type="Pfam" id="PF07463">
    <property type="entry name" value="NUMOD4"/>
    <property type="match status" value="1"/>
</dbReference>
<dbReference type="SUPFAM" id="SSF54060">
    <property type="entry name" value="His-Me finger endonucleases"/>
    <property type="match status" value="1"/>
</dbReference>
<evidence type="ECO:0000259" key="1">
    <source>
        <dbReference type="SMART" id="SM00507"/>
    </source>
</evidence>
<evidence type="ECO:0000313" key="2">
    <source>
        <dbReference type="EMBL" id="QGT53228.1"/>
    </source>
</evidence>
<dbReference type="InterPro" id="IPR010902">
    <property type="entry name" value="NUMOD4"/>
</dbReference>
<name>A0A650EUJ7_9CAUD</name>
<accession>A0A650EUJ7</accession>
<dbReference type="Proteomes" id="UP000424741">
    <property type="component" value="Segment"/>
</dbReference>
<organism evidence="2 3">
    <name type="scientific">Lactococcus phage CHPC958</name>
    <dbReference type="NCBI Taxonomy" id="2675254"/>
    <lineage>
        <taxon>Viruses</taxon>
        <taxon>Duplodnaviria</taxon>
        <taxon>Heunggongvirae</taxon>
        <taxon>Uroviricota</taxon>
        <taxon>Caudoviricetes</taxon>
        <taxon>Skunavirus</taxon>
        <taxon>Skunavirus CHPC958</taxon>
    </lineage>
</organism>
<dbReference type="GO" id="GO:0004519">
    <property type="term" value="F:endonuclease activity"/>
    <property type="evidence" value="ECO:0007669"/>
    <property type="project" value="UniProtKB-KW"/>
</dbReference>
<dbReference type="InterPro" id="IPR044925">
    <property type="entry name" value="His-Me_finger_sf"/>
</dbReference>
<dbReference type="EMBL" id="MN689522">
    <property type="protein sequence ID" value="QGT53228.1"/>
    <property type="molecule type" value="Genomic_DNA"/>
</dbReference>
<feature type="domain" description="HNH nuclease" evidence="1">
    <location>
        <begin position="52"/>
        <end position="100"/>
    </location>
</feature>
<dbReference type="Gene3D" id="3.90.75.20">
    <property type="match status" value="1"/>
</dbReference>
<keyword evidence="2" id="KW-0378">Hydrolase</keyword>
<protein>
    <submittedName>
        <fullName evidence="2">HNH homing endonuclease</fullName>
    </submittedName>
</protein>
<evidence type="ECO:0000313" key="3">
    <source>
        <dbReference type="Proteomes" id="UP000424741"/>
    </source>
</evidence>
<proteinExistence type="predicted"/>
<dbReference type="SMART" id="SM00507">
    <property type="entry name" value="HNHc"/>
    <property type="match status" value="1"/>
</dbReference>
<dbReference type="InterPro" id="IPR003615">
    <property type="entry name" value="HNH_nuc"/>
</dbReference>
<dbReference type="SUPFAM" id="SSF64496">
    <property type="entry name" value="DNA-binding domain of intron-encoded endonucleases"/>
    <property type="match status" value="1"/>
</dbReference>
<keyword evidence="2" id="KW-0255">Endonuclease</keyword>
<sequence length="171" mass="19952">MNIIIERKLIKGFENYYIYNDGRVYSKNKNDFMKLGTTEDGYKQVCLSNKGKTKTFKVHRLVAIHFIENNLSKPQVNHIDENKNNNNYKNLEWMTNKENMNHGTRNKRISEKMINLTSKKVKMFSLDGTLLKTFEGLSEAERQTGIFASNICKCDKGERKTAGGFKWEVIR</sequence>
<reference evidence="2 3" key="1">
    <citation type="submission" date="2019-11" db="EMBL/GenBank/DDBJ databases">
        <title>Genome Sequences of 31 Lactococcus lactis Bacteriophages Isolated from Foods.</title>
        <authorList>
            <person name="Marcelli B."/>
            <person name="de Jong A."/>
            <person name="Kuipers O.P."/>
        </authorList>
    </citation>
    <scope>NUCLEOTIDE SEQUENCE [LARGE SCALE GENOMIC DNA]</scope>
</reference>
<dbReference type="InterPro" id="IPR003647">
    <property type="entry name" value="Intron_nuc_1_rpt"/>
</dbReference>